<evidence type="ECO:0000259" key="4">
    <source>
        <dbReference type="PROSITE" id="PS51406"/>
    </source>
</evidence>
<dbReference type="CDD" id="cd00087">
    <property type="entry name" value="FReD"/>
    <property type="match status" value="1"/>
</dbReference>
<dbReference type="GeneID" id="111594107"/>
<dbReference type="OMA" id="PFMVACD"/>
<dbReference type="InterPro" id="IPR036056">
    <property type="entry name" value="Fibrinogen-like_C"/>
</dbReference>
<evidence type="ECO:0000313" key="5">
    <source>
        <dbReference type="Proteomes" id="UP000504633"/>
    </source>
</evidence>
<dbReference type="FunFam" id="3.90.215.10:FF:000001">
    <property type="entry name" value="Tenascin isoform 1"/>
    <property type="match status" value="1"/>
</dbReference>
<reference evidence="6" key="1">
    <citation type="submission" date="2025-08" db="UniProtKB">
        <authorList>
            <consortium name="RefSeq"/>
        </authorList>
    </citation>
    <scope>IDENTIFICATION</scope>
    <source>
        <strain evidence="6">15085-1641.00</strain>
        <tissue evidence="6">Whole body</tissue>
    </source>
</reference>
<keyword evidence="3" id="KW-0732">Signal</keyword>
<dbReference type="AlphaFoldDB" id="A0A6J1LEY5"/>
<feature type="signal peptide" evidence="3">
    <location>
        <begin position="1"/>
        <end position="20"/>
    </location>
</feature>
<dbReference type="PANTHER" id="PTHR19143">
    <property type="entry name" value="FIBRINOGEN/TENASCIN/ANGIOPOEITIN"/>
    <property type="match status" value="1"/>
</dbReference>
<gene>
    <name evidence="6" type="primary">LOC111594107</name>
</gene>
<evidence type="ECO:0000256" key="2">
    <source>
        <dbReference type="ARBA" id="ARBA00053344"/>
    </source>
</evidence>
<dbReference type="PROSITE" id="PS51406">
    <property type="entry name" value="FIBRINOGEN_C_2"/>
    <property type="match status" value="1"/>
</dbReference>
<dbReference type="SUPFAM" id="SSF56496">
    <property type="entry name" value="Fibrinogen C-terminal domain-like"/>
    <property type="match status" value="1"/>
</dbReference>
<proteinExistence type="predicted"/>
<dbReference type="GO" id="GO:0030246">
    <property type="term" value="F:carbohydrate binding"/>
    <property type="evidence" value="ECO:0007669"/>
    <property type="project" value="UniProtKB-ARBA"/>
</dbReference>
<feature type="domain" description="Fibrinogen C-terminal" evidence="4">
    <location>
        <begin position="80"/>
        <end position="296"/>
    </location>
</feature>
<dbReference type="Pfam" id="PF00147">
    <property type="entry name" value="Fibrinogen_C"/>
    <property type="match status" value="1"/>
</dbReference>
<dbReference type="SMART" id="SM00186">
    <property type="entry name" value="FBG"/>
    <property type="match status" value="1"/>
</dbReference>
<name>A0A6J1LEY5_DROHY</name>
<evidence type="ECO:0000313" key="6">
    <source>
        <dbReference type="RefSeq" id="XP_023163033.2"/>
    </source>
</evidence>
<accession>A0A6J1LEY5</accession>
<evidence type="ECO:0000256" key="3">
    <source>
        <dbReference type="SAM" id="SignalP"/>
    </source>
</evidence>
<protein>
    <submittedName>
        <fullName evidence="6">Ficolin-1-like</fullName>
    </submittedName>
</protein>
<dbReference type="InterPro" id="IPR050373">
    <property type="entry name" value="Fibrinogen_C-term_domain"/>
</dbReference>
<sequence>MLSRNICTIFLFVYISIAKCEDDKDGNFTVKYKNKSEIHFIMNDSNALLLQAQLEAMRLEQRNLFAELSAKVDKLMASNLLSSQFPDSCAKATAMSRRSGAYQIVIPDYSVHPFIVSCDEDTQNGGWLVILRREDGSLNFFRYWNDYKNGFGNVSGEFFIGLDKLHLLTKERNQELLISMEDFKGNKRYAKYTQFSVGSEQNLYALQTLGEYSGDAGDSLSPHLGQKFTARDRDNDNYSRNCAELYTGGWWYDKCHSSNLMGKYNDSTHGKGINWLLFSGHTASLKFVQMMIRNVQ</sequence>
<evidence type="ECO:0000256" key="1">
    <source>
        <dbReference type="ARBA" id="ARBA00023157"/>
    </source>
</evidence>
<dbReference type="PANTHER" id="PTHR19143:SF327">
    <property type="entry name" value="FI21813P1-RELATED"/>
    <property type="match status" value="1"/>
</dbReference>
<keyword evidence="5" id="KW-1185">Reference proteome</keyword>
<dbReference type="InterPro" id="IPR014716">
    <property type="entry name" value="Fibrinogen_a/b/g_C_1"/>
</dbReference>
<dbReference type="RefSeq" id="XP_023163033.2">
    <property type="nucleotide sequence ID" value="XM_023307265.2"/>
</dbReference>
<dbReference type="Proteomes" id="UP000504633">
    <property type="component" value="Unplaced"/>
</dbReference>
<comment type="function">
    <text evidence="2">Lectin involved in innate immunity. Agglutinates all types of human erythrocytes, Gram-positive and Gram-negative bacteria. Has a stronger agglutinating activity towards Gram-negative bacteria than towards Gram-positive bacteria. Specifically recognizes acetyl group-containing substances on agglutinated cells. The hemagglutinating activity was inhibited by EDTA, acetyl group-containing mono- and disaccharides, N-acetyl derivatives of amino acids, other acetyl group-containing substances, propionamide and benzamide. Enhances the antimicrobial activity of big defensin against Gram-positive bacteria but not against Gram-negative bacteria.</text>
</comment>
<feature type="chain" id="PRO_5026926430" evidence="3">
    <location>
        <begin position="21"/>
        <end position="296"/>
    </location>
</feature>
<dbReference type="GO" id="GO:0005615">
    <property type="term" value="C:extracellular space"/>
    <property type="evidence" value="ECO:0007669"/>
    <property type="project" value="TreeGrafter"/>
</dbReference>
<organism evidence="5 6">
    <name type="scientific">Drosophila hydei</name>
    <name type="common">Fruit fly</name>
    <dbReference type="NCBI Taxonomy" id="7224"/>
    <lineage>
        <taxon>Eukaryota</taxon>
        <taxon>Metazoa</taxon>
        <taxon>Ecdysozoa</taxon>
        <taxon>Arthropoda</taxon>
        <taxon>Hexapoda</taxon>
        <taxon>Insecta</taxon>
        <taxon>Pterygota</taxon>
        <taxon>Neoptera</taxon>
        <taxon>Endopterygota</taxon>
        <taxon>Diptera</taxon>
        <taxon>Brachycera</taxon>
        <taxon>Muscomorpha</taxon>
        <taxon>Ephydroidea</taxon>
        <taxon>Drosophilidae</taxon>
        <taxon>Drosophila</taxon>
    </lineage>
</organism>
<dbReference type="InterPro" id="IPR002181">
    <property type="entry name" value="Fibrinogen_a/b/g_C_dom"/>
</dbReference>
<dbReference type="OrthoDB" id="6145874at2759"/>
<dbReference type="Gene3D" id="3.90.215.10">
    <property type="entry name" value="Gamma Fibrinogen, chain A, domain 1"/>
    <property type="match status" value="1"/>
</dbReference>
<keyword evidence="1" id="KW-1015">Disulfide bond</keyword>
<dbReference type="KEGG" id="dhe:111594107"/>